<feature type="domain" description="Inosine/uridine-preferring nucleoside hydrolase" evidence="3">
    <location>
        <begin position="46"/>
        <end position="282"/>
    </location>
</feature>
<keyword evidence="1 4" id="KW-0378">Hydrolase</keyword>
<dbReference type="InterPro" id="IPR001910">
    <property type="entry name" value="Inosine/uridine_hydrolase_dom"/>
</dbReference>
<reference evidence="4 5" key="1">
    <citation type="submission" date="2017-10" db="EMBL/GenBank/DDBJ databases">
        <title>The draft genome sequence of Lewinella nigricans NBRC 102662.</title>
        <authorList>
            <person name="Wang K."/>
        </authorList>
    </citation>
    <scope>NUCLEOTIDE SEQUENCE [LARGE SCALE GENOMIC DNA]</scope>
    <source>
        <strain evidence="4 5">NBRC 102662</strain>
    </source>
</reference>
<dbReference type="GO" id="GO:0008477">
    <property type="term" value="F:purine nucleosidase activity"/>
    <property type="evidence" value="ECO:0007669"/>
    <property type="project" value="TreeGrafter"/>
</dbReference>
<dbReference type="PANTHER" id="PTHR12304">
    <property type="entry name" value="INOSINE-URIDINE PREFERRING NUCLEOSIDE HYDROLASE"/>
    <property type="match status" value="1"/>
</dbReference>
<dbReference type="InterPro" id="IPR036452">
    <property type="entry name" value="Ribo_hydro-like"/>
</dbReference>
<dbReference type="GO" id="GO:0005829">
    <property type="term" value="C:cytosol"/>
    <property type="evidence" value="ECO:0007669"/>
    <property type="project" value="TreeGrafter"/>
</dbReference>
<name>A0A2D0MY86_FLAN2</name>
<evidence type="ECO:0000313" key="4">
    <source>
        <dbReference type="EMBL" id="PHN01205.1"/>
    </source>
</evidence>
<dbReference type="GO" id="GO:0006152">
    <property type="term" value="P:purine nucleoside catabolic process"/>
    <property type="evidence" value="ECO:0007669"/>
    <property type="project" value="TreeGrafter"/>
</dbReference>
<dbReference type="Gene3D" id="3.90.245.10">
    <property type="entry name" value="Ribonucleoside hydrolase-like"/>
    <property type="match status" value="1"/>
</dbReference>
<proteinExistence type="predicted"/>
<protein>
    <submittedName>
        <fullName evidence="4">Nucleoside hydrolase</fullName>
    </submittedName>
</protein>
<evidence type="ECO:0000256" key="2">
    <source>
        <dbReference type="ARBA" id="ARBA00023295"/>
    </source>
</evidence>
<sequence length="320" mass="36367">MRYRTILLICLFITHHACTPAEPEEEATPSLALAEAEGAFGDPVKLILDTDTANEIDDLYAIARLLPEDRINLLGITSAQWFHVLSGDSTVYQSQRLNEEMLGIADRMDLPHPLGADMIMGMPWGGDEARESEATTFIIDQVKALPEGEKLVVMSIGATTNLASAIALAPEIAPKIVAYTLGFQYDHERGVWDKDEFNIRRDLNAANFLLNREDLELHIMPTSVAVKYTWPREDTFGRLDQLGAMGAYLKQKWLERFPDNDSWVMWDVALVHAFLDPDMAPETPVRTPPENVQRRIWMYSDLDFSAMQTDYWETMNYWKP</sequence>
<dbReference type="Pfam" id="PF01156">
    <property type="entry name" value="IU_nuc_hydro"/>
    <property type="match status" value="1"/>
</dbReference>
<dbReference type="PANTHER" id="PTHR12304:SF58">
    <property type="entry name" value="INOSINE_URIDINE-PREFERRING NUCLEOSIDE HYDROLASE DOMAIN-CONTAINING PROTEIN"/>
    <property type="match status" value="1"/>
</dbReference>
<evidence type="ECO:0000256" key="1">
    <source>
        <dbReference type="ARBA" id="ARBA00022801"/>
    </source>
</evidence>
<dbReference type="EMBL" id="PDUD01000060">
    <property type="protein sequence ID" value="PHN01205.1"/>
    <property type="molecule type" value="Genomic_DNA"/>
</dbReference>
<dbReference type="RefSeq" id="WP_099155400.1">
    <property type="nucleotide sequence ID" value="NZ_PDUD01000060.1"/>
</dbReference>
<dbReference type="OrthoDB" id="2530052at2"/>
<organism evidence="4 5">
    <name type="scientific">Flavilitoribacter nigricans (strain ATCC 23147 / DSM 23189 / NBRC 102662 / NCIMB 1420 / SS-2)</name>
    <name type="common">Lewinella nigricans</name>
    <dbReference type="NCBI Taxonomy" id="1122177"/>
    <lineage>
        <taxon>Bacteria</taxon>
        <taxon>Pseudomonadati</taxon>
        <taxon>Bacteroidota</taxon>
        <taxon>Saprospiria</taxon>
        <taxon>Saprospirales</taxon>
        <taxon>Lewinellaceae</taxon>
        <taxon>Flavilitoribacter</taxon>
    </lineage>
</organism>
<accession>A0A2D0MY86</accession>
<gene>
    <name evidence="4" type="ORF">CRP01_38340</name>
</gene>
<dbReference type="Proteomes" id="UP000223913">
    <property type="component" value="Unassembled WGS sequence"/>
</dbReference>
<dbReference type="AlphaFoldDB" id="A0A2D0MY86"/>
<keyword evidence="5" id="KW-1185">Reference proteome</keyword>
<evidence type="ECO:0000313" key="5">
    <source>
        <dbReference type="Proteomes" id="UP000223913"/>
    </source>
</evidence>
<evidence type="ECO:0000259" key="3">
    <source>
        <dbReference type="Pfam" id="PF01156"/>
    </source>
</evidence>
<comment type="caution">
    <text evidence="4">The sequence shown here is derived from an EMBL/GenBank/DDBJ whole genome shotgun (WGS) entry which is preliminary data.</text>
</comment>
<dbReference type="SUPFAM" id="SSF53590">
    <property type="entry name" value="Nucleoside hydrolase"/>
    <property type="match status" value="1"/>
</dbReference>
<keyword evidence="2" id="KW-0326">Glycosidase</keyword>
<dbReference type="InterPro" id="IPR023186">
    <property type="entry name" value="IUNH"/>
</dbReference>